<dbReference type="PROSITE" id="PS50112">
    <property type="entry name" value="PAS"/>
    <property type="match status" value="1"/>
</dbReference>
<gene>
    <name evidence="2" type="ORF">MNB_SV-6-1666</name>
</gene>
<protein>
    <submittedName>
        <fullName evidence="2">Aerotaxis sensor receptor protein</fullName>
    </submittedName>
</protein>
<dbReference type="InterPro" id="IPR035965">
    <property type="entry name" value="PAS-like_dom_sf"/>
</dbReference>
<dbReference type="Gene3D" id="3.30.450.20">
    <property type="entry name" value="PAS domain"/>
    <property type="match status" value="1"/>
</dbReference>
<reference evidence="2" key="1">
    <citation type="submission" date="2016-10" db="EMBL/GenBank/DDBJ databases">
        <authorList>
            <person name="de Groot N.N."/>
        </authorList>
    </citation>
    <scope>NUCLEOTIDE SEQUENCE</scope>
</reference>
<dbReference type="SUPFAM" id="SSF55785">
    <property type="entry name" value="PYP-like sensor domain (PAS domain)"/>
    <property type="match status" value="1"/>
</dbReference>
<organism evidence="2">
    <name type="scientific">hydrothermal vent metagenome</name>
    <dbReference type="NCBI Taxonomy" id="652676"/>
    <lineage>
        <taxon>unclassified sequences</taxon>
        <taxon>metagenomes</taxon>
        <taxon>ecological metagenomes</taxon>
    </lineage>
</organism>
<sequence>MERSFKFFVETEVPRDELIISRTDLQGIITYTNETFADISGYEPHELLGKPHNTIRHPDMPKSIFADLWQTIKAGKSWSGCVKNLRKDGGYYWVHAEVSGVYKNGELVEYKSIREPISREKRLEMQDKYDLLRSKEENQSRVVLYIDNANLERAEALEKSR</sequence>
<dbReference type="InterPro" id="IPR000014">
    <property type="entry name" value="PAS"/>
</dbReference>
<dbReference type="InterPro" id="IPR013655">
    <property type="entry name" value="PAS_fold_3"/>
</dbReference>
<keyword evidence="2" id="KW-0675">Receptor</keyword>
<evidence type="ECO:0000259" key="1">
    <source>
        <dbReference type="PROSITE" id="PS50112"/>
    </source>
</evidence>
<dbReference type="Pfam" id="PF08447">
    <property type="entry name" value="PAS_3"/>
    <property type="match status" value="1"/>
</dbReference>
<dbReference type="NCBIfam" id="TIGR00229">
    <property type="entry name" value="sensory_box"/>
    <property type="match status" value="1"/>
</dbReference>
<dbReference type="AlphaFoldDB" id="A0A1W1BRS0"/>
<name>A0A1W1BRS0_9ZZZZ</name>
<proteinExistence type="predicted"/>
<dbReference type="EMBL" id="FPHC01000039">
    <property type="protein sequence ID" value="SFV56239.1"/>
    <property type="molecule type" value="Genomic_DNA"/>
</dbReference>
<dbReference type="CDD" id="cd00130">
    <property type="entry name" value="PAS"/>
    <property type="match status" value="1"/>
</dbReference>
<feature type="domain" description="PAS" evidence="1">
    <location>
        <begin position="24"/>
        <end position="75"/>
    </location>
</feature>
<evidence type="ECO:0000313" key="2">
    <source>
        <dbReference type="EMBL" id="SFV56239.1"/>
    </source>
</evidence>
<accession>A0A1W1BRS0</accession>